<reference evidence="1 2" key="1">
    <citation type="journal article" date="2019" name="Sci. Rep.">
        <title>Orb-weaving spider Araneus ventricosus genome elucidates the spidroin gene catalogue.</title>
        <authorList>
            <person name="Kono N."/>
            <person name="Nakamura H."/>
            <person name="Ohtoshi R."/>
            <person name="Moran D.A.P."/>
            <person name="Shinohara A."/>
            <person name="Yoshida Y."/>
            <person name="Fujiwara M."/>
            <person name="Mori M."/>
            <person name="Tomita M."/>
            <person name="Arakawa K."/>
        </authorList>
    </citation>
    <scope>NUCLEOTIDE SEQUENCE [LARGE SCALE GENOMIC DNA]</scope>
</reference>
<evidence type="ECO:0000313" key="1">
    <source>
        <dbReference type="EMBL" id="GBM12645.1"/>
    </source>
</evidence>
<comment type="caution">
    <text evidence="1">The sequence shown here is derived from an EMBL/GenBank/DDBJ whole genome shotgun (WGS) entry which is preliminary data.</text>
</comment>
<keyword evidence="2" id="KW-1185">Reference proteome</keyword>
<gene>
    <name evidence="1" type="ORF">AVEN_46135_1</name>
</gene>
<dbReference type="EMBL" id="BGPR01000317">
    <property type="protein sequence ID" value="GBM12645.1"/>
    <property type="molecule type" value="Genomic_DNA"/>
</dbReference>
<organism evidence="1 2">
    <name type="scientific">Araneus ventricosus</name>
    <name type="common">Orbweaver spider</name>
    <name type="synonym">Epeira ventricosa</name>
    <dbReference type="NCBI Taxonomy" id="182803"/>
    <lineage>
        <taxon>Eukaryota</taxon>
        <taxon>Metazoa</taxon>
        <taxon>Ecdysozoa</taxon>
        <taxon>Arthropoda</taxon>
        <taxon>Chelicerata</taxon>
        <taxon>Arachnida</taxon>
        <taxon>Araneae</taxon>
        <taxon>Araneomorphae</taxon>
        <taxon>Entelegynae</taxon>
        <taxon>Araneoidea</taxon>
        <taxon>Araneidae</taxon>
        <taxon>Araneus</taxon>
    </lineage>
</organism>
<dbReference type="AlphaFoldDB" id="A0A4Y2DAR4"/>
<evidence type="ECO:0000313" key="2">
    <source>
        <dbReference type="Proteomes" id="UP000499080"/>
    </source>
</evidence>
<dbReference type="Proteomes" id="UP000499080">
    <property type="component" value="Unassembled WGS sequence"/>
</dbReference>
<protein>
    <submittedName>
        <fullName evidence="1">Uncharacterized protein</fullName>
    </submittedName>
</protein>
<sequence>MKVDIDCQLKRFSNQDCLILAYILRSSKLHALIKKASSRRGLLLHFEGLTFITFTNRGCLGCTLLEAGTAFPVSVTKDHEYMYEKPPDKLAGSRFN</sequence>
<proteinExistence type="predicted"/>
<name>A0A4Y2DAR4_ARAVE</name>
<accession>A0A4Y2DAR4</accession>